<dbReference type="EMBL" id="JABZEC010000006">
    <property type="protein sequence ID" value="NVY96868.1"/>
    <property type="molecule type" value="Genomic_DNA"/>
</dbReference>
<dbReference type="Proteomes" id="UP000563523">
    <property type="component" value="Unassembled WGS sequence"/>
</dbReference>
<reference evidence="1 2" key="1">
    <citation type="submission" date="2020-06" db="EMBL/GenBank/DDBJ databases">
        <authorList>
            <person name="Kang J."/>
        </authorList>
    </citation>
    <scope>NUCLEOTIDE SEQUENCE [LARGE SCALE GENOMIC DNA]</scope>
    <source>
        <strain evidence="1 2">DCY120</strain>
    </source>
</reference>
<gene>
    <name evidence="1" type="ORF">HU830_06860</name>
</gene>
<dbReference type="AlphaFoldDB" id="A0A850RDP7"/>
<keyword evidence="2" id="KW-1185">Reference proteome</keyword>
<comment type="caution">
    <text evidence="1">The sequence shown here is derived from an EMBL/GenBank/DDBJ whole genome shotgun (WGS) entry which is preliminary data.</text>
</comment>
<proteinExistence type="predicted"/>
<sequence>MRLEIEYENSQFLDVDLEDILYIIGPNTTRIWQLYRSLYYYNAKVTAPVTDSYGENGIELRLEGEAIKPKQQLFYFIHSRNDIYQQMIYHKPALLFNWLNSLQNDAQVVEQIERLNTELDRLSLYLQQDLNRMSNNLQLDFKDLNYLDLLKNNLLLKYWEQKQELPLEFMSTEELLDEYLKLLQVQIQNRAQPTWLVLYNLESYLAPQQQRLLLEKLQRLTQVSNLKVLYLAANLNNLSFEPDDWEKVVLVNKLFTQLPPASVLRQSLELHYPSGCTWSLAELNSSLQRVLPLVGTKNSVYLRNRDLVLLKLMSDLLGVETSIDLQDDSLTSAETQFLHSQ</sequence>
<name>A0A850RDP7_9LACO</name>
<protein>
    <submittedName>
        <fullName evidence="1">Uncharacterized protein</fullName>
    </submittedName>
</protein>
<accession>A0A850RDP7</accession>
<dbReference type="RefSeq" id="WP_176943033.1">
    <property type="nucleotide sequence ID" value="NZ_JABZEC010000006.1"/>
</dbReference>
<organism evidence="1 2">
    <name type="scientific">Bombilactobacillus apium</name>
    <dbReference type="NCBI Taxonomy" id="2675299"/>
    <lineage>
        <taxon>Bacteria</taxon>
        <taxon>Bacillati</taxon>
        <taxon>Bacillota</taxon>
        <taxon>Bacilli</taxon>
        <taxon>Lactobacillales</taxon>
        <taxon>Lactobacillaceae</taxon>
        <taxon>Bombilactobacillus</taxon>
    </lineage>
</organism>
<evidence type="ECO:0000313" key="2">
    <source>
        <dbReference type="Proteomes" id="UP000563523"/>
    </source>
</evidence>
<evidence type="ECO:0000313" key="1">
    <source>
        <dbReference type="EMBL" id="NVY96868.1"/>
    </source>
</evidence>